<keyword evidence="3" id="KW-1185">Reference proteome</keyword>
<dbReference type="PANTHER" id="PTHR42759">
    <property type="entry name" value="MOXR FAMILY PROTEIN"/>
    <property type="match status" value="1"/>
</dbReference>
<evidence type="ECO:0000313" key="3">
    <source>
        <dbReference type="Proteomes" id="UP001597389"/>
    </source>
</evidence>
<dbReference type="InterPro" id="IPR041628">
    <property type="entry name" value="ChlI/MoxR_AAA_lid"/>
</dbReference>
<reference evidence="3" key="1">
    <citation type="journal article" date="2019" name="Int. J. Syst. Evol. Microbiol.">
        <title>The Global Catalogue of Microorganisms (GCM) 10K type strain sequencing project: providing services to taxonomists for standard genome sequencing and annotation.</title>
        <authorList>
            <consortium name="The Broad Institute Genomics Platform"/>
            <consortium name="The Broad Institute Genome Sequencing Center for Infectious Disease"/>
            <person name="Wu L."/>
            <person name="Ma J."/>
        </authorList>
    </citation>
    <scope>NUCLEOTIDE SEQUENCE [LARGE SCALE GENOMIC DNA]</scope>
    <source>
        <strain evidence="3">CCUG 57942</strain>
    </source>
</reference>
<dbReference type="PANTHER" id="PTHR42759:SF1">
    <property type="entry name" value="MAGNESIUM-CHELATASE SUBUNIT CHLD"/>
    <property type="match status" value="1"/>
</dbReference>
<gene>
    <name evidence="2" type="ORF">ACFSW8_07590</name>
</gene>
<dbReference type="InterPro" id="IPR027417">
    <property type="entry name" value="P-loop_NTPase"/>
</dbReference>
<dbReference type="InterPro" id="IPR003593">
    <property type="entry name" value="AAA+_ATPase"/>
</dbReference>
<evidence type="ECO:0000313" key="2">
    <source>
        <dbReference type="EMBL" id="MFD2158754.1"/>
    </source>
</evidence>
<dbReference type="CDD" id="cd00009">
    <property type="entry name" value="AAA"/>
    <property type="match status" value="1"/>
</dbReference>
<dbReference type="Pfam" id="PF07726">
    <property type="entry name" value="AAA_3"/>
    <property type="match status" value="1"/>
</dbReference>
<dbReference type="SUPFAM" id="SSF52540">
    <property type="entry name" value="P-loop containing nucleoside triphosphate hydrolases"/>
    <property type="match status" value="1"/>
</dbReference>
<comment type="caution">
    <text evidence="2">The sequence shown here is derived from an EMBL/GenBank/DDBJ whole genome shotgun (WGS) entry which is preliminary data.</text>
</comment>
<sequence length="329" mass="36344">MENDVTHFKETFTKVKDEVSRFIVGQNEIIEDVMISICCGGHVLLEGVPGVGKTSLVNALSKALSVDFKRIQFTPDLLPSDVVGTQVLVDKGDRRELEFQPGPIFCNLLLADEINRATPKTQSALLETMQEKTATVANITHKLPLPFFVMATQNPIENDGTYPLPEAQLDRFFFKLEVALPTHDEFFEILNRTGGKSVPEVEAVASGEDVIRMGNTLREVPVAPEVQSFLVRLVRATHPEDENSPKSVKQFVRNGASPRAGQAMLSAARAKALLDGRFHVAEEDVKSVARQALRHRMILSFEGEAEGIKTDQLIDEIVEQVSSKQPSLV</sequence>
<dbReference type="PIRSF" id="PIRSF002849">
    <property type="entry name" value="AAA_ATPase_chaperone_MoxR_prd"/>
    <property type="match status" value="1"/>
</dbReference>
<accession>A0ABW4ZA39</accession>
<dbReference type="Proteomes" id="UP001597389">
    <property type="component" value="Unassembled WGS sequence"/>
</dbReference>
<dbReference type="Pfam" id="PF17863">
    <property type="entry name" value="AAA_lid_2"/>
    <property type="match status" value="1"/>
</dbReference>
<proteinExistence type="predicted"/>
<evidence type="ECO:0000259" key="1">
    <source>
        <dbReference type="SMART" id="SM00382"/>
    </source>
</evidence>
<dbReference type="SMART" id="SM00382">
    <property type="entry name" value="AAA"/>
    <property type="match status" value="1"/>
</dbReference>
<organism evidence="2 3">
    <name type="scientific">Rubritalea tangerina</name>
    <dbReference type="NCBI Taxonomy" id="430798"/>
    <lineage>
        <taxon>Bacteria</taxon>
        <taxon>Pseudomonadati</taxon>
        <taxon>Verrucomicrobiota</taxon>
        <taxon>Verrucomicrobiia</taxon>
        <taxon>Verrucomicrobiales</taxon>
        <taxon>Rubritaleaceae</taxon>
        <taxon>Rubritalea</taxon>
    </lineage>
</organism>
<dbReference type="Gene3D" id="1.10.8.80">
    <property type="entry name" value="Magnesium chelatase subunit I, C-Terminal domain"/>
    <property type="match status" value="1"/>
</dbReference>
<dbReference type="Gene3D" id="3.40.50.300">
    <property type="entry name" value="P-loop containing nucleotide triphosphate hydrolases"/>
    <property type="match status" value="1"/>
</dbReference>
<dbReference type="RefSeq" id="WP_377088179.1">
    <property type="nucleotide sequence ID" value="NZ_JBHSJL010000014.1"/>
</dbReference>
<feature type="domain" description="AAA+ ATPase" evidence="1">
    <location>
        <begin position="39"/>
        <end position="182"/>
    </location>
</feature>
<dbReference type="EMBL" id="JBHUJB010000033">
    <property type="protein sequence ID" value="MFD2158754.1"/>
    <property type="molecule type" value="Genomic_DNA"/>
</dbReference>
<protein>
    <submittedName>
        <fullName evidence="2">AAA family ATPase</fullName>
    </submittedName>
</protein>
<dbReference type="InterPro" id="IPR050764">
    <property type="entry name" value="CbbQ/NirQ/NorQ/GpvN"/>
</dbReference>
<dbReference type="InterPro" id="IPR011703">
    <property type="entry name" value="ATPase_AAA-3"/>
</dbReference>
<name>A0ABW4ZA39_9BACT</name>